<organism evidence="4 5">
    <name type="scientific">Candidatus Desulfovibrio intestinavium</name>
    <dbReference type="NCBI Taxonomy" id="2838534"/>
    <lineage>
        <taxon>Bacteria</taxon>
        <taxon>Pseudomonadati</taxon>
        <taxon>Thermodesulfobacteriota</taxon>
        <taxon>Desulfovibrionia</taxon>
        <taxon>Desulfovibrionales</taxon>
        <taxon>Desulfovibrionaceae</taxon>
        <taxon>Desulfovibrio</taxon>
    </lineage>
</organism>
<evidence type="ECO:0000259" key="3">
    <source>
        <dbReference type="Pfam" id="PF20454"/>
    </source>
</evidence>
<feature type="domain" description="Terminase large subunit GpA endonuclease" evidence="3">
    <location>
        <begin position="304"/>
        <end position="588"/>
    </location>
</feature>
<dbReference type="Pfam" id="PF20454">
    <property type="entry name" value="GpA_nuclease"/>
    <property type="match status" value="1"/>
</dbReference>
<evidence type="ECO:0000313" key="4">
    <source>
        <dbReference type="EMBL" id="HJA78022.1"/>
    </source>
</evidence>
<evidence type="ECO:0000313" key="5">
    <source>
        <dbReference type="Proteomes" id="UP000823821"/>
    </source>
</evidence>
<accession>A0A9D2HKW0</accession>
<dbReference type="AlphaFoldDB" id="A0A9D2HKW0"/>
<dbReference type="InterPro" id="IPR046454">
    <property type="entry name" value="GpA_endonuclease"/>
</dbReference>
<dbReference type="Proteomes" id="UP000823821">
    <property type="component" value="Unassembled WGS sequence"/>
</dbReference>
<dbReference type="InterPro" id="IPR046453">
    <property type="entry name" value="GpA_ATPase"/>
</dbReference>
<dbReference type="GO" id="GO:0016887">
    <property type="term" value="F:ATP hydrolysis activity"/>
    <property type="evidence" value="ECO:0007669"/>
    <property type="project" value="InterPro"/>
</dbReference>
<comment type="caution">
    <text evidence="4">The sequence shown here is derived from an EMBL/GenBank/DDBJ whole genome shotgun (WGS) entry which is preliminary data.</text>
</comment>
<name>A0A9D2HKW0_9BACT</name>
<proteinExistence type="predicted"/>
<evidence type="ECO:0000259" key="2">
    <source>
        <dbReference type="Pfam" id="PF05876"/>
    </source>
</evidence>
<reference evidence="4" key="1">
    <citation type="journal article" date="2021" name="PeerJ">
        <title>Extensive microbial diversity within the chicken gut microbiome revealed by metagenomics and culture.</title>
        <authorList>
            <person name="Gilroy R."/>
            <person name="Ravi A."/>
            <person name="Getino M."/>
            <person name="Pursley I."/>
            <person name="Horton D.L."/>
            <person name="Alikhan N.F."/>
            <person name="Baker D."/>
            <person name="Gharbi K."/>
            <person name="Hall N."/>
            <person name="Watson M."/>
            <person name="Adriaenssens E.M."/>
            <person name="Foster-Nyarko E."/>
            <person name="Jarju S."/>
            <person name="Secka A."/>
            <person name="Antonio M."/>
            <person name="Oren A."/>
            <person name="Chaudhuri R.R."/>
            <person name="La Ragione R."/>
            <person name="Hildebrand F."/>
            <person name="Pallen M.J."/>
        </authorList>
    </citation>
    <scope>NUCLEOTIDE SEQUENCE</scope>
    <source>
        <strain evidence="4">5032</strain>
    </source>
</reference>
<dbReference type="GO" id="GO:0004519">
    <property type="term" value="F:endonuclease activity"/>
    <property type="evidence" value="ECO:0007669"/>
    <property type="project" value="InterPro"/>
</dbReference>
<protein>
    <submittedName>
        <fullName evidence="4">Phage terminase large subunit family protein</fullName>
    </submittedName>
</protein>
<dbReference type="EMBL" id="DWZD01000005">
    <property type="protein sequence ID" value="HJA78022.1"/>
    <property type="molecule type" value="Genomic_DNA"/>
</dbReference>
<evidence type="ECO:0000256" key="1">
    <source>
        <dbReference type="SAM" id="MobiDB-lite"/>
    </source>
</evidence>
<feature type="domain" description="Phage terminase large subunit GpA ATPase" evidence="2">
    <location>
        <begin position="41"/>
        <end position="282"/>
    </location>
</feature>
<dbReference type="InterPro" id="IPR027417">
    <property type="entry name" value="P-loop_NTPase"/>
</dbReference>
<feature type="region of interest" description="Disordered" evidence="1">
    <location>
        <begin position="604"/>
        <end position="629"/>
    </location>
</feature>
<dbReference type="Gene3D" id="3.40.50.300">
    <property type="entry name" value="P-loop containing nucleotide triphosphate hydrolases"/>
    <property type="match status" value="1"/>
</dbReference>
<sequence length="629" mass="70889">MNIRFCEAERRIFARRERLSVSQWASRYLIVQDGIYRGSPLRLDVSPFLAGPMDAFGDPRVREVVVCGSLQVGKTLLLYACLGWAMDYRPGIKMLTMPTRESRDRVVEKKLRPMLQGSPLLRRMVGKYRRENILLRDGTSIELATAESPSQRASITVQDLIVDEEDLYSGGGDSSPLQDFKGRTRSYGDFAKIIRACQPKGDESSSIWRGITEQVDQLMCYEVTCPACRHVQLMDVGHIVVPGGETDTRLIRSRKLARYRCPHCHYLWSDHSRDLAVAAGRWRPYVWTGAAFEPAPEVRDARSIGFHMPAVLSRFVSLSDLAARRAVAEASDDATVQRQYYNDDLGLPWSPVELRTDVEHVLERRDPRLPPRTVPHGAVALTCGIDVQKHGFWYLVRAWMPSLASYVIDYGSLSSWDEVAALVFDTWYPVQGTDGTDAGERMPIWRAGIDSGGTETEGVYTRTEEVYMWVRANGGGVVHACKGASRPQAAPVRWVIRERLPHNGRPIPGGLRLYLIDSGAFKTTDMGRLLNADSRQPLRFHAEADETLATQLCAERLVRKNGNLVWVREHKDNHLLDCLMLSAATADASWTPSLPHHILQLQAQARMQSETPRPKAKKRPQPEAPAHRW</sequence>
<reference evidence="4" key="2">
    <citation type="submission" date="2021-04" db="EMBL/GenBank/DDBJ databases">
        <authorList>
            <person name="Gilroy R."/>
        </authorList>
    </citation>
    <scope>NUCLEOTIDE SEQUENCE</scope>
    <source>
        <strain evidence="4">5032</strain>
    </source>
</reference>
<dbReference type="Pfam" id="PF05876">
    <property type="entry name" value="GpA_ATPase"/>
    <property type="match status" value="1"/>
</dbReference>
<gene>
    <name evidence="4" type="ORF">H9784_00405</name>
</gene>